<dbReference type="InterPro" id="IPR026015">
    <property type="entry name" value="ATP_synth_OSCP/delta_N_sf"/>
</dbReference>
<evidence type="ECO:0000256" key="4">
    <source>
        <dbReference type="ARBA" id="ARBA00023065"/>
    </source>
</evidence>
<evidence type="ECO:0000256" key="6">
    <source>
        <dbReference type="ARBA" id="ARBA00023310"/>
    </source>
</evidence>
<dbReference type="NCBIfam" id="TIGR01145">
    <property type="entry name" value="ATP_synt_delta"/>
    <property type="match status" value="1"/>
</dbReference>
<dbReference type="InterPro" id="IPR020781">
    <property type="entry name" value="ATPase_OSCP/d_CS"/>
</dbReference>
<dbReference type="HAMAP" id="MF_01416">
    <property type="entry name" value="ATP_synth_delta_bact"/>
    <property type="match status" value="1"/>
</dbReference>
<dbReference type="GO" id="GO:0046933">
    <property type="term" value="F:proton-transporting ATP synthase activity, rotational mechanism"/>
    <property type="evidence" value="ECO:0007669"/>
    <property type="project" value="InterPro"/>
</dbReference>
<comment type="subcellular location">
    <subcellularLocation>
        <location evidence="1">Membrane</location>
    </subcellularLocation>
</comment>
<evidence type="ECO:0000256" key="2">
    <source>
        <dbReference type="ARBA" id="ARBA00022448"/>
    </source>
</evidence>
<accession>A0A381PLG4</accession>
<protein>
    <recommendedName>
        <fullName evidence="8">ATP synthase subunit delta</fullName>
    </recommendedName>
</protein>
<dbReference type="Gene3D" id="1.10.520.20">
    <property type="entry name" value="N-terminal domain of the delta subunit of the F1F0-ATP synthase"/>
    <property type="match status" value="1"/>
</dbReference>
<sequence>MNDVKSDIDYLKKLFFSSREISQLYINPIIPIYHKIEITNKIFEGKINDLTLRMMLYVIYRKRDNLIENILLKFNEIYNDYNNIVESEIITTSKLDDENLEYIKSFARKITKKNIFLKEKIDNNIIGGFNLKVGDKMYDCTVSKKIKEIKKILISN</sequence>
<evidence type="ECO:0000256" key="5">
    <source>
        <dbReference type="ARBA" id="ARBA00023136"/>
    </source>
</evidence>
<dbReference type="GO" id="GO:0016020">
    <property type="term" value="C:membrane"/>
    <property type="evidence" value="ECO:0007669"/>
    <property type="project" value="UniProtKB-SubCell"/>
</dbReference>
<name>A0A381PLG4_9ZZZZ</name>
<evidence type="ECO:0008006" key="8">
    <source>
        <dbReference type="Google" id="ProtNLM"/>
    </source>
</evidence>
<gene>
    <name evidence="7" type="ORF">METZ01_LOCUS20740</name>
</gene>
<dbReference type="EMBL" id="UINC01001024">
    <property type="protein sequence ID" value="SUZ67886.1"/>
    <property type="molecule type" value="Genomic_DNA"/>
</dbReference>
<keyword evidence="5" id="KW-0472">Membrane</keyword>
<dbReference type="InterPro" id="IPR000711">
    <property type="entry name" value="ATPase_OSCP/dsu"/>
</dbReference>
<dbReference type="PRINTS" id="PR00125">
    <property type="entry name" value="ATPASEDELTA"/>
</dbReference>
<keyword evidence="4" id="KW-0406">Ion transport</keyword>
<keyword evidence="3" id="KW-0375">Hydrogen ion transport</keyword>
<evidence type="ECO:0000256" key="1">
    <source>
        <dbReference type="ARBA" id="ARBA00004370"/>
    </source>
</evidence>
<dbReference type="AlphaFoldDB" id="A0A381PLG4"/>
<dbReference type="PANTHER" id="PTHR11910">
    <property type="entry name" value="ATP SYNTHASE DELTA CHAIN"/>
    <property type="match status" value="1"/>
</dbReference>
<keyword evidence="2" id="KW-0813">Transport</keyword>
<keyword evidence="6" id="KW-0066">ATP synthesis</keyword>
<dbReference type="PROSITE" id="PS00389">
    <property type="entry name" value="ATPASE_DELTA"/>
    <property type="match status" value="1"/>
</dbReference>
<dbReference type="Pfam" id="PF00213">
    <property type="entry name" value="OSCP"/>
    <property type="match status" value="1"/>
</dbReference>
<organism evidence="7">
    <name type="scientific">marine metagenome</name>
    <dbReference type="NCBI Taxonomy" id="408172"/>
    <lineage>
        <taxon>unclassified sequences</taxon>
        <taxon>metagenomes</taxon>
        <taxon>ecological metagenomes</taxon>
    </lineage>
</organism>
<dbReference type="SUPFAM" id="SSF47928">
    <property type="entry name" value="N-terminal domain of the delta subunit of the F1F0-ATP synthase"/>
    <property type="match status" value="1"/>
</dbReference>
<evidence type="ECO:0000256" key="3">
    <source>
        <dbReference type="ARBA" id="ARBA00022781"/>
    </source>
</evidence>
<evidence type="ECO:0000313" key="7">
    <source>
        <dbReference type="EMBL" id="SUZ67886.1"/>
    </source>
</evidence>
<proteinExistence type="inferred from homology"/>
<reference evidence="7" key="1">
    <citation type="submission" date="2018-05" db="EMBL/GenBank/DDBJ databases">
        <authorList>
            <person name="Lanie J.A."/>
            <person name="Ng W.-L."/>
            <person name="Kazmierczak K.M."/>
            <person name="Andrzejewski T.M."/>
            <person name="Davidsen T.M."/>
            <person name="Wayne K.J."/>
            <person name="Tettelin H."/>
            <person name="Glass J.I."/>
            <person name="Rusch D."/>
            <person name="Podicherti R."/>
            <person name="Tsui H.-C.T."/>
            <person name="Winkler M.E."/>
        </authorList>
    </citation>
    <scope>NUCLEOTIDE SEQUENCE</scope>
</reference>